<dbReference type="Pfam" id="PF05916">
    <property type="entry name" value="Sld5"/>
    <property type="match status" value="1"/>
</dbReference>
<comment type="subcellular location">
    <subcellularLocation>
        <location evidence="1 6">Nucleus</location>
    </subcellularLocation>
</comment>
<name>A0A316UKU6_9BASI</name>
<reference evidence="9 10" key="1">
    <citation type="journal article" date="2018" name="Mol. Biol. Evol.">
        <title>Broad Genomic Sampling Reveals a Smut Pathogenic Ancestry of the Fungal Clade Ustilaginomycotina.</title>
        <authorList>
            <person name="Kijpornyongpan T."/>
            <person name="Mondo S.J."/>
            <person name="Barry K."/>
            <person name="Sandor L."/>
            <person name="Lee J."/>
            <person name="Lipzen A."/>
            <person name="Pangilinan J."/>
            <person name="LaButti K."/>
            <person name="Hainaut M."/>
            <person name="Henrissat B."/>
            <person name="Grigoriev I.V."/>
            <person name="Spatafora J.W."/>
            <person name="Aime M.C."/>
        </authorList>
    </citation>
    <scope>NUCLEOTIDE SEQUENCE [LARGE SCALE GENOMIC DNA]</scope>
    <source>
        <strain evidence="9 10">MCA 5214</strain>
    </source>
</reference>
<comment type="function">
    <text evidence="6">Required for correct functioning of the GINS complex, a complex that plays an essential role in the initiation of DNA replication, and progression of DNA replication forks. GINS complex seems to bind preferentially to single-stranded DNA.</text>
</comment>
<evidence type="ECO:0000259" key="8">
    <source>
        <dbReference type="Pfam" id="PF05916"/>
    </source>
</evidence>
<dbReference type="Proteomes" id="UP000245884">
    <property type="component" value="Unassembled WGS sequence"/>
</dbReference>
<dbReference type="InterPro" id="IPR036224">
    <property type="entry name" value="GINS_bundle-like_dom_sf"/>
</dbReference>
<evidence type="ECO:0000256" key="4">
    <source>
        <dbReference type="ARBA" id="ARBA00022705"/>
    </source>
</evidence>
<dbReference type="GO" id="GO:0000811">
    <property type="term" value="C:GINS complex"/>
    <property type="evidence" value="ECO:0007669"/>
    <property type="project" value="UniProtKB-UniRule"/>
</dbReference>
<dbReference type="EMBL" id="KZ819674">
    <property type="protein sequence ID" value="PWN25859.1"/>
    <property type="molecule type" value="Genomic_DNA"/>
</dbReference>
<dbReference type="GO" id="GO:1902983">
    <property type="term" value="P:DNA strand elongation involved in mitotic DNA replication"/>
    <property type="evidence" value="ECO:0007669"/>
    <property type="project" value="TreeGrafter"/>
</dbReference>
<dbReference type="STRING" id="1569628.A0A316UKU6"/>
<keyword evidence="10" id="KW-1185">Reference proteome</keyword>
<dbReference type="PANTHER" id="PTHR12914:SF2">
    <property type="entry name" value="DNA REPLICATION COMPLEX GINS PROTEIN PSF1"/>
    <property type="match status" value="1"/>
</dbReference>
<evidence type="ECO:0000256" key="7">
    <source>
        <dbReference type="SAM" id="MobiDB-lite"/>
    </source>
</evidence>
<evidence type="ECO:0000313" key="9">
    <source>
        <dbReference type="EMBL" id="PWN25859.1"/>
    </source>
</evidence>
<evidence type="ECO:0000313" key="10">
    <source>
        <dbReference type="Proteomes" id="UP000245884"/>
    </source>
</evidence>
<proteinExistence type="inferred from homology"/>
<gene>
    <name evidence="9" type="ORF">BDZ90DRAFT_262060</name>
</gene>
<evidence type="ECO:0000256" key="6">
    <source>
        <dbReference type="RuleBase" id="RU368085"/>
    </source>
</evidence>
<dbReference type="InterPro" id="IPR021151">
    <property type="entry name" value="GINS_A"/>
</dbReference>
<comment type="subunit">
    <text evidence="6">Component of the GINS complex.</text>
</comment>
<protein>
    <recommendedName>
        <fullName evidence="3 6">DNA replication complex GINS protein PSF1</fullName>
    </recommendedName>
</protein>
<dbReference type="CDD" id="cd11710">
    <property type="entry name" value="GINS_A_psf1"/>
    <property type="match status" value="1"/>
</dbReference>
<evidence type="ECO:0000256" key="2">
    <source>
        <dbReference type="ARBA" id="ARBA00006677"/>
    </source>
</evidence>
<keyword evidence="4 6" id="KW-0235">DNA replication</keyword>
<feature type="domain" description="GINS subunit" evidence="8">
    <location>
        <begin position="70"/>
        <end position="170"/>
    </location>
</feature>
<dbReference type="AlphaFoldDB" id="A0A316UKU6"/>
<dbReference type="OrthoDB" id="10252587at2759"/>
<keyword evidence="5 6" id="KW-0539">Nucleus</keyword>
<organism evidence="9 10">
    <name type="scientific">Jaminaea rosea</name>
    <dbReference type="NCBI Taxonomy" id="1569628"/>
    <lineage>
        <taxon>Eukaryota</taxon>
        <taxon>Fungi</taxon>
        <taxon>Dikarya</taxon>
        <taxon>Basidiomycota</taxon>
        <taxon>Ustilaginomycotina</taxon>
        <taxon>Exobasidiomycetes</taxon>
        <taxon>Microstromatales</taxon>
        <taxon>Microstromatales incertae sedis</taxon>
        <taxon>Jaminaea</taxon>
    </lineage>
</organism>
<comment type="similarity">
    <text evidence="2 6">Belongs to the GINS1/PSF1 family.</text>
</comment>
<dbReference type="InterPro" id="IPR005339">
    <property type="entry name" value="GINS_Psf1"/>
</dbReference>
<dbReference type="PANTHER" id="PTHR12914">
    <property type="entry name" value="PARTNER OF SLD5"/>
    <property type="match status" value="1"/>
</dbReference>
<evidence type="ECO:0000256" key="3">
    <source>
        <dbReference type="ARBA" id="ARBA00015143"/>
    </source>
</evidence>
<evidence type="ECO:0000256" key="1">
    <source>
        <dbReference type="ARBA" id="ARBA00004123"/>
    </source>
</evidence>
<dbReference type="RefSeq" id="XP_025360471.1">
    <property type="nucleotide sequence ID" value="XM_025508438.1"/>
</dbReference>
<sequence>MYGDQALRLVTECRNMEATGSLKPYNESLVRLILLETRQIHTSLSTLLSSLPPGTDVDVAAQSDLSLGAQLLTLHHSAQRNKRCLLAYHEWRMGWLKRRLWARGGALGLVLEEKEERGSTSSVTAAAGGEGQGAGAGAAARADVRSKLSPQELTWLRDYASLVTAFKSELLDITDLTAPLGQAAGRSHADGGGSIIGWGPPKELMVTVVATRDAREVMTEMGMLNLRRGERMRVRRTEVEGLIVRGWLEVLEE</sequence>
<dbReference type="Gene3D" id="1.20.58.1030">
    <property type="match status" value="1"/>
</dbReference>
<evidence type="ECO:0000256" key="5">
    <source>
        <dbReference type="ARBA" id="ARBA00023242"/>
    </source>
</evidence>
<feature type="region of interest" description="Disordered" evidence="7">
    <location>
        <begin position="118"/>
        <end position="138"/>
    </location>
</feature>
<dbReference type="SUPFAM" id="SSF158573">
    <property type="entry name" value="GINS helical bundle-like"/>
    <property type="match status" value="1"/>
</dbReference>
<dbReference type="GeneID" id="37030261"/>
<accession>A0A316UKU6</accession>